<dbReference type="InterPro" id="IPR036188">
    <property type="entry name" value="FAD/NAD-bd_sf"/>
</dbReference>
<dbReference type="GO" id="GO:0050660">
    <property type="term" value="F:flavin adenine dinucleotide binding"/>
    <property type="evidence" value="ECO:0007669"/>
    <property type="project" value="InterPro"/>
</dbReference>
<evidence type="ECO:0000256" key="4">
    <source>
        <dbReference type="ARBA" id="ARBA00022857"/>
    </source>
</evidence>
<dbReference type="EMBL" id="HBNR01008453">
    <property type="protein sequence ID" value="CAE4565941.1"/>
    <property type="molecule type" value="Transcribed_RNA"/>
</dbReference>
<dbReference type="GO" id="GO:0004499">
    <property type="term" value="F:N,N-dimethylaniline monooxygenase activity"/>
    <property type="evidence" value="ECO:0007669"/>
    <property type="project" value="InterPro"/>
</dbReference>
<reference evidence="6" key="1">
    <citation type="submission" date="2021-01" db="EMBL/GenBank/DDBJ databases">
        <authorList>
            <person name="Corre E."/>
            <person name="Pelletier E."/>
            <person name="Niang G."/>
            <person name="Scheremetjew M."/>
            <person name="Finn R."/>
            <person name="Kale V."/>
            <person name="Holt S."/>
            <person name="Cochrane G."/>
            <person name="Meng A."/>
            <person name="Brown T."/>
            <person name="Cohen L."/>
        </authorList>
    </citation>
    <scope>NUCLEOTIDE SEQUENCE</scope>
    <source>
        <strain evidence="6">CCMP3105</strain>
    </source>
</reference>
<dbReference type="PANTHER" id="PTHR23023">
    <property type="entry name" value="DIMETHYLANILINE MONOOXYGENASE"/>
    <property type="match status" value="1"/>
</dbReference>
<comment type="similarity">
    <text evidence="1">Belongs to the FMO family.</text>
</comment>
<organism evidence="6">
    <name type="scientific">Alexandrium monilatum</name>
    <dbReference type="NCBI Taxonomy" id="311494"/>
    <lineage>
        <taxon>Eukaryota</taxon>
        <taxon>Sar</taxon>
        <taxon>Alveolata</taxon>
        <taxon>Dinophyceae</taxon>
        <taxon>Gonyaulacales</taxon>
        <taxon>Pyrocystaceae</taxon>
        <taxon>Alexandrium</taxon>
    </lineage>
</organism>
<dbReference type="PRINTS" id="PR00370">
    <property type="entry name" value="FMOXYGENASE"/>
</dbReference>
<keyword evidence="4" id="KW-0521">NADP</keyword>
<name>A0A7S4PXJ1_9DINO</name>
<dbReference type="Pfam" id="PF00743">
    <property type="entry name" value="FMO-like"/>
    <property type="match status" value="1"/>
</dbReference>
<dbReference type="PIRSF" id="PIRSF000332">
    <property type="entry name" value="FMO"/>
    <property type="match status" value="1"/>
</dbReference>
<evidence type="ECO:0008006" key="7">
    <source>
        <dbReference type="Google" id="ProtNLM"/>
    </source>
</evidence>
<keyword evidence="5" id="KW-0560">Oxidoreductase</keyword>
<evidence type="ECO:0000313" key="6">
    <source>
        <dbReference type="EMBL" id="CAE4565941.1"/>
    </source>
</evidence>
<dbReference type="InterPro" id="IPR050346">
    <property type="entry name" value="FMO-like"/>
</dbReference>
<dbReference type="InterPro" id="IPR000960">
    <property type="entry name" value="Flavin_mOase"/>
</dbReference>
<gene>
    <name evidence="6" type="ORF">AMON00008_LOCUS5560</name>
</gene>
<protein>
    <recommendedName>
        <fullName evidence="7">Flavin-containing monooxygenase</fullName>
    </recommendedName>
</protein>
<evidence type="ECO:0000256" key="3">
    <source>
        <dbReference type="ARBA" id="ARBA00022827"/>
    </source>
</evidence>
<dbReference type="Gene3D" id="3.50.50.60">
    <property type="entry name" value="FAD/NAD(P)-binding domain"/>
    <property type="match status" value="1"/>
</dbReference>
<dbReference type="AlphaFoldDB" id="A0A7S4PXJ1"/>
<dbReference type="PROSITE" id="PS51257">
    <property type="entry name" value="PROKAR_LIPOPROTEIN"/>
    <property type="match status" value="1"/>
</dbReference>
<evidence type="ECO:0000256" key="5">
    <source>
        <dbReference type="ARBA" id="ARBA00023002"/>
    </source>
</evidence>
<evidence type="ECO:0000256" key="1">
    <source>
        <dbReference type="ARBA" id="ARBA00009183"/>
    </source>
</evidence>
<dbReference type="InterPro" id="IPR020946">
    <property type="entry name" value="Flavin_mOase-like"/>
</dbReference>
<dbReference type="SUPFAM" id="SSF51905">
    <property type="entry name" value="FAD/NAD(P)-binding domain"/>
    <property type="match status" value="3"/>
</dbReference>
<accession>A0A7S4PXJ1</accession>
<dbReference type="GO" id="GO:0050661">
    <property type="term" value="F:NADP binding"/>
    <property type="evidence" value="ECO:0007669"/>
    <property type="project" value="InterPro"/>
</dbReference>
<keyword evidence="3" id="KW-0274">FAD</keyword>
<sequence length="493" mass="53060">MASARVAIIGGGPSGLAACKAALEEGLAPTLFEKAAGVGGLWRGDEHGKVWKALRTNLSKYTCAFSDGPWPPSAPDFPAGSEVQGYLEGYAARHGLLRCARFRSEVTALQRLPDGAGWHVTWSEQGGSCSEAFGGVVVASGIFARPHCPELQGAEEFRGRVTHACEYREPTPFAGRRVLVVGAAFSGADIAADLAGAAASVTIACRRPLWYLPRYINSRPADLVFYSRAASARTRGASEEDRNLQRQRFFAGLVGQLPEPLAAPDPERGELPFVTITDSFLDSLRAGTVRARVAGVEHFRGSSVVFSDGTSEDFDDVILATGYRLELPFLPPEARDALELRPEDGLQPAILHEAVWPRGLAGLAFVGLYRGPYFAAMELQARWVCGVFSGRLPAPAPEELAAGLEVERQIREQRPRPQFPHGDYVGMVEALAQRVGVHPGEILGEEAHPLRPLLVDGPLLPFHFRLSGFGAQPEAAEAAIRECAAKFPLQPKP</sequence>
<evidence type="ECO:0000256" key="2">
    <source>
        <dbReference type="ARBA" id="ARBA00022630"/>
    </source>
</evidence>
<proteinExistence type="inferred from homology"/>
<keyword evidence="2" id="KW-0285">Flavoprotein</keyword>